<comment type="caution">
    <text evidence="3">The sequence shown here is derived from an EMBL/GenBank/DDBJ whole genome shotgun (WGS) entry which is preliminary data.</text>
</comment>
<keyword evidence="4" id="KW-1185">Reference proteome</keyword>
<dbReference type="AlphaFoldDB" id="A0AAD8MSV2"/>
<reference evidence="3" key="2">
    <citation type="submission" date="2023-05" db="EMBL/GenBank/DDBJ databases">
        <authorList>
            <person name="Schelkunov M.I."/>
        </authorList>
    </citation>
    <scope>NUCLEOTIDE SEQUENCE</scope>
    <source>
        <strain evidence="3">Hsosn_3</strain>
        <tissue evidence="3">Leaf</tissue>
    </source>
</reference>
<feature type="signal peptide" evidence="1">
    <location>
        <begin position="1"/>
        <end position="21"/>
    </location>
</feature>
<dbReference type="EMBL" id="JAUIZM010000005">
    <property type="protein sequence ID" value="KAK1383674.1"/>
    <property type="molecule type" value="Genomic_DNA"/>
</dbReference>
<dbReference type="SUPFAM" id="SSF54593">
    <property type="entry name" value="Glyoxalase/Bleomycin resistance protein/Dihydroxybiphenyl dioxygenase"/>
    <property type="match status" value="1"/>
</dbReference>
<proteinExistence type="predicted"/>
<gene>
    <name evidence="3" type="ORF">POM88_021409</name>
</gene>
<dbReference type="PANTHER" id="PTHR34109">
    <property type="entry name" value="BNAUNNG04460D PROTEIN-RELATED"/>
    <property type="match status" value="1"/>
</dbReference>
<name>A0AAD8MSV2_9APIA</name>
<accession>A0AAD8MSV2</accession>
<feature type="domain" description="Glyoxalase At5g48480-like N-terminal" evidence="2">
    <location>
        <begin position="167"/>
        <end position="222"/>
    </location>
</feature>
<organism evidence="3 4">
    <name type="scientific">Heracleum sosnowskyi</name>
    <dbReference type="NCBI Taxonomy" id="360622"/>
    <lineage>
        <taxon>Eukaryota</taxon>
        <taxon>Viridiplantae</taxon>
        <taxon>Streptophyta</taxon>
        <taxon>Embryophyta</taxon>
        <taxon>Tracheophyta</taxon>
        <taxon>Spermatophyta</taxon>
        <taxon>Magnoliopsida</taxon>
        <taxon>eudicotyledons</taxon>
        <taxon>Gunneridae</taxon>
        <taxon>Pentapetalae</taxon>
        <taxon>asterids</taxon>
        <taxon>campanulids</taxon>
        <taxon>Apiales</taxon>
        <taxon>Apiaceae</taxon>
        <taxon>Apioideae</taxon>
        <taxon>apioid superclade</taxon>
        <taxon>Tordylieae</taxon>
        <taxon>Tordyliinae</taxon>
        <taxon>Heracleum</taxon>
    </lineage>
</organism>
<dbReference type="InterPro" id="IPR054576">
    <property type="entry name" value="At5g48480-like_N"/>
</dbReference>
<reference evidence="3" key="1">
    <citation type="submission" date="2023-02" db="EMBL/GenBank/DDBJ databases">
        <title>Genome of toxic invasive species Heracleum sosnowskyi carries increased number of genes despite the absence of recent whole-genome duplications.</title>
        <authorList>
            <person name="Schelkunov M."/>
            <person name="Shtratnikova V."/>
            <person name="Makarenko M."/>
            <person name="Klepikova A."/>
            <person name="Omelchenko D."/>
            <person name="Novikova G."/>
            <person name="Obukhova E."/>
            <person name="Bogdanov V."/>
            <person name="Penin A."/>
            <person name="Logacheva M."/>
        </authorList>
    </citation>
    <scope>NUCLEOTIDE SEQUENCE</scope>
    <source>
        <strain evidence="3">Hsosn_3</strain>
        <tissue evidence="3">Leaf</tissue>
    </source>
</reference>
<dbReference type="InterPro" id="IPR029068">
    <property type="entry name" value="Glyas_Bleomycin-R_OHBP_Dase"/>
</dbReference>
<dbReference type="Gene3D" id="3.10.180.10">
    <property type="entry name" value="2,3-Dihydroxybiphenyl 1,2-Dioxygenase, domain 1"/>
    <property type="match status" value="2"/>
</dbReference>
<dbReference type="PANTHER" id="PTHR34109:SF1">
    <property type="entry name" value="VOC DOMAIN-CONTAINING PROTEIN"/>
    <property type="match status" value="1"/>
</dbReference>
<dbReference type="Proteomes" id="UP001237642">
    <property type="component" value="Unassembled WGS sequence"/>
</dbReference>
<evidence type="ECO:0000256" key="1">
    <source>
        <dbReference type="SAM" id="SignalP"/>
    </source>
</evidence>
<sequence length="306" mass="34479">MLWVLVYCYVVLLDHVGGVCEFRIRFGVSCRGRRLTEDNEAHIYRRATNDNNKGTTRFESTQLKFGPNCITVSERNPDSSLVDSETPTIMWLDMKDIDHVVTRAKKIEVVVEDQVLTTSPFWRLAKLKDPFGIIWMLRSSLVQDSDKKGDEIEEAEKVTIWEKQQHMYVKEPNGHKAIHFCKSVFRAEEVASNEQTKIVHEKASTSIVTSELKIGRKSIIVSVIQLDHDSSVIDKNAGSGVGTQDYIYVEVEHIPATMVVAVGLGAYCDIVKTDVGCLTKIMDPFGNTWLARTAKPPASVKRDSFV</sequence>
<feature type="chain" id="PRO_5042004787" description="Glyoxalase At5g48480-like N-terminal domain-containing protein" evidence="1">
    <location>
        <begin position="22"/>
        <end position="306"/>
    </location>
</feature>
<evidence type="ECO:0000313" key="3">
    <source>
        <dbReference type="EMBL" id="KAK1383674.1"/>
    </source>
</evidence>
<dbReference type="Pfam" id="PF22656">
    <property type="entry name" value="At5g48480-like_N"/>
    <property type="match status" value="1"/>
</dbReference>
<evidence type="ECO:0000259" key="2">
    <source>
        <dbReference type="Pfam" id="PF22656"/>
    </source>
</evidence>
<protein>
    <recommendedName>
        <fullName evidence="2">Glyoxalase At5g48480-like N-terminal domain-containing protein</fullName>
    </recommendedName>
</protein>
<evidence type="ECO:0000313" key="4">
    <source>
        <dbReference type="Proteomes" id="UP001237642"/>
    </source>
</evidence>
<keyword evidence="1" id="KW-0732">Signal</keyword>